<accession>A0A1H7LD62</accession>
<organism evidence="1 2">
    <name type="scientific">Parapedobacter koreensis</name>
    <dbReference type="NCBI Taxonomy" id="332977"/>
    <lineage>
        <taxon>Bacteria</taxon>
        <taxon>Pseudomonadati</taxon>
        <taxon>Bacteroidota</taxon>
        <taxon>Sphingobacteriia</taxon>
        <taxon>Sphingobacteriales</taxon>
        <taxon>Sphingobacteriaceae</taxon>
        <taxon>Parapedobacter</taxon>
    </lineage>
</organism>
<keyword evidence="2" id="KW-1185">Reference proteome</keyword>
<evidence type="ECO:0000313" key="1">
    <source>
        <dbReference type="EMBL" id="SEK96884.1"/>
    </source>
</evidence>
<proteinExistence type="predicted"/>
<dbReference type="PROSITE" id="PS51257">
    <property type="entry name" value="PROKAR_LIPOPROTEIN"/>
    <property type="match status" value="1"/>
</dbReference>
<dbReference type="Proteomes" id="UP000198916">
    <property type="component" value="Unassembled WGS sequence"/>
</dbReference>
<reference evidence="2" key="1">
    <citation type="submission" date="2016-10" db="EMBL/GenBank/DDBJ databases">
        <authorList>
            <person name="Varghese N."/>
            <person name="Submissions S."/>
        </authorList>
    </citation>
    <scope>NUCLEOTIDE SEQUENCE [LARGE SCALE GENOMIC DNA]</scope>
    <source>
        <strain evidence="2">Jip14</strain>
    </source>
</reference>
<dbReference type="AlphaFoldDB" id="A0A1H7LD62"/>
<protein>
    <submittedName>
        <fullName evidence="1">Uncharacterized protein</fullName>
    </submittedName>
</protein>
<gene>
    <name evidence="1" type="ORF">SAMN05421740_103127</name>
</gene>
<dbReference type="EMBL" id="FNZR01000003">
    <property type="protein sequence ID" value="SEK96884.1"/>
    <property type="molecule type" value="Genomic_DNA"/>
</dbReference>
<name>A0A1H7LD62_9SPHI</name>
<evidence type="ECO:0000313" key="2">
    <source>
        <dbReference type="Proteomes" id="UP000198916"/>
    </source>
</evidence>
<dbReference type="RefSeq" id="WP_090604541.1">
    <property type="nucleotide sequence ID" value="NZ_FNZR01000003.1"/>
</dbReference>
<sequence>MLKKDVLLHMTISKHQSIGLIFLAVLWAACGSDKSISDRVALSEVAYYLESNPVYETAEVAYGEVKFSQKSDADLLKAYQQLEKGGYVTLELLKERKRFLSKDSTFVYLVKLTDKSIPFVLEKTDKKATVKTVEYTLDEDGGILVEQTGKNRAKATVTLKKADTDFVDFAEKGANNNASFTKNTYTLRFNKETGWGVTK</sequence>
<dbReference type="STRING" id="332977.SAMN05421740_103127"/>